<dbReference type="InterPro" id="IPR011006">
    <property type="entry name" value="CheY-like_superfamily"/>
</dbReference>
<dbReference type="AlphaFoldDB" id="A0A6A8A5K0"/>
<dbReference type="Proteomes" id="UP000435138">
    <property type="component" value="Unassembled WGS sequence"/>
</dbReference>
<organism evidence="3 4">
    <name type="scientific">Endobacterium cereale</name>
    <dbReference type="NCBI Taxonomy" id="2663029"/>
    <lineage>
        <taxon>Bacteria</taxon>
        <taxon>Pseudomonadati</taxon>
        <taxon>Pseudomonadota</taxon>
        <taxon>Alphaproteobacteria</taxon>
        <taxon>Hyphomicrobiales</taxon>
        <taxon>Rhizobiaceae</taxon>
        <taxon>Endobacterium</taxon>
    </lineage>
</organism>
<dbReference type="GO" id="GO:0000160">
    <property type="term" value="P:phosphorelay signal transduction system"/>
    <property type="evidence" value="ECO:0007669"/>
    <property type="project" value="InterPro"/>
</dbReference>
<reference evidence="3 4" key="1">
    <citation type="submission" date="2019-11" db="EMBL/GenBank/DDBJ databases">
        <title>Genome analysis of Rhizobacterium cereale a novel genus and species isolated from maize roots in North Spain.</title>
        <authorList>
            <person name="Menendez E."/>
            <person name="Flores-Felix J.D."/>
            <person name="Ramirez-Bahena M.-H."/>
            <person name="Igual J.M."/>
            <person name="Garcia-Fraile P."/>
            <person name="Peix A."/>
            <person name="Velazquez E."/>
        </authorList>
    </citation>
    <scope>NUCLEOTIDE SEQUENCE [LARGE SCALE GENOMIC DNA]</scope>
    <source>
        <strain evidence="3 4">RZME27</strain>
    </source>
</reference>
<dbReference type="EMBL" id="WIXI01000022">
    <property type="protein sequence ID" value="MQY44536.1"/>
    <property type="molecule type" value="Genomic_DNA"/>
</dbReference>
<name>A0A6A8A5K0_9HYPH</name>
<evidence type="ECO:0000313" key="4">
    <source>
        <dbReference type="Proteomes" id="UP000435138"/>
    </source>
</evidence>
<dbReference type="PROSITE" id="PS50110">
    <property type="entry name" value="RESPONSE_REGULATORY"/>
    <property type="match status" value="1"/>
</dbReference>
<evidence type="ECO:0000256" key="1">
    <source>
        <dbReference type="PROSITE-ProRule" id="PRU00169"/>
    </source>
</evidence>
<keyword evidence="1" id="KW-0597">Phosphoprotein</keyword>
<feature type="modified residue" description="4-aspartylphosphate" evidence="1">
    <location>
        <position position="64"/>
    </location>
</feature>
<dbReference type="Gene3D" id="3.40.50.2300">
    <property type="match status" value="1"/>
</dbReference>
<comment type="caution">
    <text evidence="3">The sequence shown here is derived from an EMBL/GenBank/DDBJ whole genome shotgun (WGS) entry which is preliminary data.</text>
</comment>
<accession>A0A6A8A5K0</accession>
<feature type="domain" description="Response regulatory" evidence="2">
    <location>
        <begin position="14"/>
        <end position="126"/>
    </location>
</feature>
<gene>
    <name evidence="3" type="ORF">GAO09_00405</name>
</gene>
<dbReference type="SUPFAM" id="SSF52172">
    <property type="entry name" value="CheY-like"/>
    <property type="match status" value="1"/>
</dbReference>
<evidence type="ECO:0000259" key="2">
    <source>
        <dbReference type="PROSITE" id="PS50110"/>
    </source>
</evidence>
<evidence type="ECO:0000313" key="3">
    <source>
        <dbReference type="EMBL" id="MQY44536.1"/>
    </source>
</evidence>
<proteinExistence type="predicted"/>
<dbReference type="InterPro" id="IPR001789">
    <property type="entry name" value="Sig_transdc_resp-reg_receiver"/>
</dbReference>
<sequence>MCVVRRAMVEQNKTALVLDDEMLIALDVEAMLFDLGYSQVTLLPSVPEALAFLREHTPDVAVIDYHIRGRNCEAIAGILHHLGVPTIIHSGTPFEREYHGEFLSAFPWLEKPSSRNELAEALAAAVSQSKLTTD</sequence>
<keyword evidence="4" id="KW-1185">Reference proteome</keyword>
<protein>
    <submittedName>
        <fullName evidence="3">Response regulator</fullName>
    </submittedName>
</protein>